<dbReference type="InterPro" id="IPR033116">
    <property type="entry name" value="TRYPSIN_SER"/>
</dbReference>
<dbReference type="CDD" id="cd00190">
    <property type="entry name" value="Tryp_SPc"/>
    <property type="match status" value="1"/>
</dbReference>
<dbReference type="InterPro" id="IPR001314">
    <property type="entry name" value="Peptidase_S1A"/>
</dbReference>
<evidence type="ECO:0000256" key="5">
    <source>
        <dbReference type="PROSITE-ProRule" id="PRU00124"/>
    </source>
</evidence>
<dbReference type="InterPro" id="IPR002172">
    <property type="entry name" value="LDrepeatLR_classA_rpt"/>
</dbReference>
<dbReference type="AlphaFoldDB" id="A0A087T378"/>
<dbReference type="PANTHER" id="PTHR24252">
    <property type="entry name" value="ACROSIN-RELATED"/>
    <property type="match status" value="1"/>
</dbReference>
<organism evidence="8 9">
    <name type="scientific">Stegodyphus mimosarum</name>
    <name type="common">African social velvet spider</name>
    <dbReference type="NCBI Taxonomy" id="407821"/>
    <lineage>
        <taxon>Eukaryota</taxon>
        <taxon>Metazoa</taxon>
        <taxon>Ecdysozoa</taxon>
        <taxon>Arthropoda</taxon>
        <taxon>Chelicerata</taxon>
        <taxon>Arachnida</taxon>
        <taxon>Araneae</taxon>
        <taxon>Araneomorphae</taxon>
        <taxon>Entelegynae</taxon>
        <taxon>Eresoidea</taxon>
        <taxon>Eresidae</taxon>
        <taxon>Stegodyphus</taxon>
    </lineage>
</organism>
<dbReference type="FunFam" id="2.40.10.10:FF:000118">
    <property type="entry name" value="Chymotrypsinogen A"/>
    <property type="match status" value="1"/>
</dbReference>
<dbReference type="OMA" id="HECANRR"/>
<keyword evidence="4 5" id="KW-1015">Disulfide bond</keyword>
<dbReference type="PROSITE" id="PS00135">
    <property type="entry name" value="TRYPSIN_SER"/>
    <property type="match status" value="1"/>
</dbReference>
<dbReference type="SMART" id="SM00020">
    <property type="entry name" value="Tryp_SPc"/>
    <property type="match status" value="1"/>
</dbReference>
<feature type="non-terminal residue" evidence="8">
    <location>
        <position position="330"/>
    </location>
</feature>
<dbReference type="PANTHER" id="PTHR24252:SF7">
    <property type="entry name" value="HYALIN"/>
    <property type="match status" value="1"/>
</dbReference>
<dbReference type="EMBL" id="KK113207">
    <property type="protein sequence ID" value="KFM59567.1"/>
    <property type="molecule type" value="Genomic_DNA"/>
</dbReference>
<dbReference type="PRINTS" id="PR00722">
    <property type="entry name" value="CHYMOTRYPSIN"/>
</dbReference>
<evidence type="ECO:0000256" key="6">
    <source>
        <dbReference type="RuleBase" id="RU363034"/>
    </source>
</evidence>
<dbReference type="SUPFAM" id="SSF50494">
    <property type="entry name" value="Trypsin-like serine proteases"/>
    <property type="match status" value="1"/>
</dbReference>
<dbReference type="PROSITE" id="PS50240">
    <property type="entry name" value="TRYPSIN_DOM"/>
    <property type="match status" value="1"/>
</dbReference>
<dbReference type="GO" id="GO:0006508">
    <property type="term" value="P:proteolysis"/>
    <property type="evidence" value="ECO:0007669"/>
    <property type="project" value="UniProtKB-KW"/>
</dbReference>
<dbReference type="InterPro" id="IPR036055">
    <property type="entry name" value="LDL_receptor-like_sf"/>
</dbReference>
<evidence type="ECO:0000313" key="9">
    <source>
        <dbReference type="Proteomes" id="UP000054359"/>
    </source>
</evidence>
<dbReference type="Pfam" id="PF00089">
    <property type="entry name" value="Trypsin"/>
    <property type="match status" value="1"/>
</dbReference>
<accession>A0A087T378</accession>
<dbReference type="Pfam" id="PF00057">
    <property type="entry name" value="Ldl_recept_a"/>
    <property type="match status" value="1"/>
</dbReference>
<dbReference type="SUPFAM" id="SSF57424">
    <property type="entry name" value="LDL receptor-like module"/>
    <property type="match status" value="1"/>
</dbReference>
<evidence type="ECO:0000256" key="2">
    <source>
        <dbReference type="ARBA" id="ARBA00022801"/>
    </source>
</evidence>
<dbReference type="GO" id="GO:0004252">
    <property type="term" value="F:serine-type endopeptidase activity"/>
    <property type="evidence" value="ECO:0007669"/>
    <property type="project" value="InterPro"/>
</dbReference>
<dbReference type="SMART" id="SM00192">
    <property type="entry name" value="LDLa"/>
    <property type="match status" value="1"/>
</dbReference>
<feature type="disulfide bond" evidence="5">
    <location>
        <begin position="67"/>
        <end position="82"/>
    </location>
</feature>
<keyword evidence="1 6" id="KW-0645">Protease</keyword>
<sequence length="330" mass="36437">MLCGSQIPRPILSNEGENEVRFLFQTDYMRGGRGFLIEYESSPYMTLCDPGYSECKNRNCYDPRKKCDGEDDCGDGTDEEDCGFPVVKFPEQCGNPPIKPKTTWGAPDSSPDRIVGGEPVIPNSWPWQVSLQYAFSDPNGHFCGGTLINAQWVVTATHCVVGSPHPGGIKIHLGAHSKYKKTQYEQVRISKKVIAYPDLELDDIRRYSMNDDVSLIKLNAPVKFNNGVQPACMPQLGWQLQPGTICYVTGWGESRGSGGAEFLKQSDQMVQSKQNCSVNEHTQICVAKHQNSPCHGDSGGPLSCRLGDKWYVFGAASWVTTTNFMTGLCT</sequence>
<dbReference type="Proteomes" id="UP000054359">
    <property type="component" value="Unassembled WGS sequence"/>
</dbReference>
<evidence type="ECO:0000256" key="4">
    <source>
        <dbReference type="ARBA" id="ARBA00023157"/>
    </source>
</evidence>
<reference evidence="8 9" key="1">
    <citation type="submission" date="2013-11" db="EMBL/GenBank/DDBJ databases">
        <title>Genome sequencing of Stegodyphus mimosarum.</title>
        <authorList>
            <person name="Bechsgaard J."/>
        </authorList>
    </citation>
    <scope>NUCLEOTIDE SEQUENCE [LARGE SCALE GENOMIC DNA]</scope>
</reference>
<gene>
    <name evidence="8" type="ORF">X975_11951</name>
</gene>
<proteinExistence type="predicted"/>
<dbReference type="InterPro" id="IPR009003">
    <property type="entry name" value="Peptidase_S1_PA"/>
</dbReference>
<dbReference type="CDD" id="cd00112">
    <property type="entry name" value="LDLa"/>
    <property type="match status" value="1"/>
</dbReference>
<feature type="domain" description="Peptidase S1" evidence="7">
    <location>
        <begin position="114"/>
        <end position="330"/>
    </location>
</feature>
<dbReference type="InterPro" id="IPR043504">
    <property type="entry name" value="Peptidase_S1_PA_chymotrypsin"/>
</dbReference>
<protein>
    <submittedName>
        <fullName evidence="8">Plasminogen</fullName>
    </submittedName>
</protein>
<name>A0A087T378_STEMI</name>
<evidence type="ECO:0000256" key="3">
    <source>
        <dbReference type="ARBA" id="ARBA00022825"/>
    </source>
</evidence>
<dbReference type="PROSITE" id="PS00134">
    <property type="entry name" value="TRYPSIN_HIS"/>
    <property type="match status" value="1"/>
</dbReference>
<dbReference type="InterPro" id="IPR001254">
    <property type="entry name" value="Trypsin_dom"/>
</dbReference>
<dbReference type="Gene3D" id="2.40.10.10">
    <property type="entry name" value="Trypsin-like serine proteases"/>
    <property type="match status" value="1"/>
</dbReference>
<keyword evidence="2 6" id="KW-0378">Hydrolase</keyword>
<evidence type="ECO:0000259" key="7">
    <source>
        <dbReference type="PROSITE" id="PS50240"/>
    </source>
</evidence>
<dbReference type="InterPro" id="IPR018114">
    <property type="entry name" value="TRYPSIN_HIS"/>
</dbReference>
<keyword evidence="9" id="KW-1185">Reference proteome</keyword>
<dbReference type="OrthoDB" id="10061449at2759"/>
<feature type="disulfide bond" evidence="5">
    <location>
        <begin position="55"/>
        <end position="73"/>
    </location>
</feature>
<feature type="disulfide bond" evidence="5">
    <location>
        <begin position="48"/>
        <end position="60"/>
    </location>
</feature>
<keyword evidence="3 6" id="KW-0720">Serine protease</keyword>
<evidence type="ECO:0000256" key="1">
    <source>
        <dbReference type="ARBA" id="ARBA00022670"/>
    </source>
</evidence>
<dbReference type="Gene3D" id="4.10.400.10">
    <property type="entry name" value="Low-density Lipoprotein Receptor"/>
    <property type="match status" value="1"/>
</dbReference>
<dbReference type="PROSITE" id="PS50068">
    <property type="entry name" value="LDLRA_2"/>
    <property type="match status" value="1"/>
</dbReference>
<dbReference type="STRING" id="407821.A0A087T378"/>
<evidence type="ECO:0000313" key="8">
    <source>
        <dbReference type="EMBL" id="KFM59567.1"/>
    </source>
</evidence>